<dbReference type="AlphaFoldDB" id="A0A542SX37"/>
<proteinExistence type="predicted"/>
<accession>A0A542SX37</accession>
<dbReference type="SUPFAM" id="SSF53474">
    <property type="entry name" value="alpha/beta-Hydrolases"/>
    <property type="match status" value="2"/>
</dbReference>
<organism evidence="7 8">
    <name type="scientific">Streptomyces puniciscabiei</name>
    <dbReference type="NCBI Taxonomy" id="164348"/>
    <lineage>
        <taxon>Bacteria</taxon>
        <taxon>Bacillati</taxon>
        <taxon>Actinomycetota</taxon>
        <taxon>Actinomycetes</taxon>
        <taxon>Kitasatosporales</taxon>
        <taxon>Streptomycetaceae</taxon>
        <taxon>Streptomyces</taxon>
    </lineage>
</organism>
<dbReference type="InterPro" id="IPR010126">
    <property type="entry name" value="Esterase_phb"/>
</dbReference>
<name>A0A542SX37_9ACTN</name>
<dbReference type="InterPro" id="IPR006311">
    <property type="entry name" value="TAT_signal"/>
</dbReference>
<dbReference type="OrthoDB" id="9767239at2"/>
<sequence length="488" mass="49796">MRSTPVRTLFRRAALAAGLGALAAGLGLVTPLTPAAAAAGTLQQVTNFGSNPGNLAMYEYAPANLPAGAPLVVALHGCTQSASDYHSHSGWQKFADQWGFAVVYPQTGTANNSLSCFSWFDSAKDTRGKGEAASVVQMVDTAVAQYSSDRTRIYVTGLSAGGGMTADLLADYPDVFAGGAVDSGLPAQCATTQSAASGCQYSNQNLTPRQWGDKARGSYPGYTGPWPRVAIWQGTSDTTVAPVNGTELRDQWTDVWGIGQTASSTRNLTGGTTESVYNDSAGQPAVALFSVSGMAHGLAVNPGSGADQCGSTGTYYLNYICSSYYTAKFWGLDGSGSGAGSSSLPAPSGVTVTGTTDTSASLSWNAVSGAASYNVYRDGTKVGAATGTSYTDVGLSAGTSYRYTVAAVDSTGAVGASSSAVTATTTGAAPQCYTDNNYNQVAAGRAHQSGGYTYANGSNQNMGLYNVAITHTLKETSSGYFVIADAGC</sequence>
<feature type="chain" id="PRO_5038558082" evidence="5">
    <location>
        <begin position="24"/>
        <end position="488"/>
    </location>
</feature>
<dbReference type="CDD" id="cd00063">
    <property type="entry name" value="FN3"/>
    <property type="match status" value="1"/>
</dbReference>
<reference evidence="7 8" key="1">
    <citation type="submission" date="2019-06" db="EMBL/GenBank/DDBJ databases">
        <title>Sequencing the genomes of 1000 actinobacteria strains.</title>
        <authorList>
            <person name="Klenk H.-P."/>
        </authorList>
    </citation>
    <scope>NUCLEOTIDE SEQUENCE [LARGE SCALE GENOMIC DNA]</scope>
    <source>
        <strain evidence="7 8">DSM 41929</strain>
    </source>
</reference>
<evidence type="ECO:0000313" key="7">
    <source>
        <dbReference type="EMBL" id="TQK79159.1"/>
    </source>
</evidence>
<keyword evidence="3" id="KW-0326">Glycosidase</keyword>
<evidence type="ECO:0000313" key="8">
    <source>
        <dbReference type="Proteomes" id="UP000318103"/>
    </source>
</evidence>
<dbReference type="GO" id="GO:0005576">
    <property type="term" value="C:extracellular region"/>
    <property type="evidence" value="ECO:0007669"/>
    <property type="project" value="InterPro"/>
</dbReference>
<dbReference type="InterPro" id="IPR003961">
    <property type="entry name" value="FN3_dom"/>
</dbReference>
<dbReference type="Pfam" id="PF00041">
    <property type="entry name" value="fn3"/>
    <property type="match status" value="1"/>
</dbReference>
<dbReference type="Pfam" id="PF10503">
    <property type="entry name" value="Esterase_PHB"/>
    <property type="match status" value="1"/>
</dbReference>
<dbReference type="GO" id="GO:0000272">
    <property type="term" value="P:polysaccharide catabolic process"/>
    <property type="evidence" value="ECO:0007669"/>
    <property type="project" value="UniProtKB-KW"/>
</dbReference>
<protein>
    <submittedName>
        <fullName evidence="7">Poly(Hydroxyalkanoate) depolymerase family esterase</fullName>
    </submittedName>
</protein>
<dbReference type="InterPro" id="IPR036116">
    <property type="entry name" value="FN3_sf"/>
</dbReference>
<feature type="signal peptide" evidence="5">
    <location>
        <begin position="1"/>
        <end position="23"/>
    </location>
</feature>
<evidence type="ECO:0000259" key="6">
    <source>
        <dbReference type="PROSITE" id="PS50853"/>
    </source>
</evidence>
<keyword evidence="2" id="KW-0378">Hydrolase</keyword>
<dbReference type="SMART" id="SM00060">
    <property type="entry name" value="FN3"/>
    <property type="match status" value="1"/>
</dbReference>
<keyword evidence="8" id="KW-1185">Reference proteome</keyword>
<dbReference type="PROSITE" id="PS51318">
    <property type="entry name" value="TAT"/>
    <property type="match status" value="1"/>
</dbReference>
<dbReference type="GO" id="GO:0016798">
    <property type="term" value="F:hydrolase activity, acting on glycosyl bonds"/>
    <property type="evidence" value="ECO:0007669"/>
    <property type="project" value="UniProtKB-KW"/>
</dbReference>
<dbReference type="Proteomes" id="UP000318103">
    <property type="component" value="Unassembled WGS sequence"/>
</dbReference>
<keyword evidence="4" id="KW-0624">Polysaccharide degradation</keyword>
<dbReference type="PANTHER" id="PTHR43037">
    <property type="entry name" value="UNNAMED PRODUCT-RELATED"/>
    <property type="match status" value="1"/>
</dbReference>
<feature type="domain" description="Fibronectin type-III" evidence="6">
    <location>
        <begin position="346"/>
        <end position="428"/>
    </location>
</feature>
<keyword evidence="4" id="KW-0119">Carbohydrate metabolism</keyword>
<evidence type="ECO:0000256" key="3">
    <source>
        <dbReference type="ARBA" id="ARBA00023295"/>
    </source>
</evidence>
<dbReference type="PANTHER" id="PTHR43037:SF1">
    <property type="entry name" value="BLL1128 PROTEIN"/>
    <property type="match status" value="1"/>
</dbReference>
<dbReference type="InterPro" id="IPR050955">
    <property type="entry name" value="Plant_Biomass_Hydrol_Est"/>
</dbReference>
<evidence type="ECO:0000256" key="1">
    <source>
        <dbReference type="ARBA" id="ARBA00022729"/>
    </source>
</evidence>
<dbReference type="Gene3D" id="3.40.50.1820">
    <property type="entry name" value="alpha/beta hydrolase"/>
    <property type="match status" value="1"/>
</dbReference>
<evidence type="ECO:0000256" key="2">
    <source>
        <dbReference type="ARBA" id="ARBA00022801"/>
    </source>
</evidence>
<gene>
    <name evidence="7" type="ORF">FB563_8380</name>
</gene>
<dbReference type="PROSITE" id="PS50853">
    <property type="entry name" value="FN3"/>
    <property type="match status" value="1"/>
</dbReference>
<dbReference type="RefSeq" id="WP_055710424.1">
    <property type="nucleotide sequence ID" value="NZ_JBPJFI010000002.1"/>
</dbReference>
<dbReference type="InterPro" id="IPR013783">
    <property type="entry name" value="Ig-like_fold"/>
</dbReference>
<evidence type="ECO:0000256" key="4">
    <source>
        <dbReference type="ARBA" id="ARBA00023326"/>
    </source>
</evidence>
<dbReference type="EMBL" id="VFNX01000008">
    <property type="protein sequence ID" value="TQK79159.1"/>
    <property type="molecule type" value="Genomic_DNA"/>
</dbReference>
<dbReference type="Gene3D" id="2.60.40.10">
    <property type="entry name" value="Immunoglobulins"/>
    <property type="match status" value="1"/>
</dbReference>
<dbReference type="SUPFAM" id="SSF49265">
    <property type="entry name" value="Fibronectin type III"/>
    <property type="match status" value="1"/>
</dbReference>
<dbReference type="NCBIfam" id="TIGR01840">
    <property type="entry name" value="esterase_phb"/>
    <property type="match status" value="1"/>
</dbReference>
<evidence type="ECO:0000256" key="5">
    <source>
        <dbReference type="SAM" id="SignalP"/>
    </source>
</evidence>
<dbReference type="InterPro" id="IPR029058">
    <property type="entry name" value="AB_hydrolase_fold"/>
</dbReference>
<keyword evidence="1 5" id="KW-0732">Signal</keyword>
<comment type="caution">
    <text evidence="7">The sequence shown here is derived from an EMBL/GenBank/DDBJ whole genome shotgun (WGS) entry which is preliminary data.</text>
</comment>